<dbReference type="Proteomes" id="UP000039021">
    <property type="component" value="Unassembled WGS sequence"/>
</dbReference>
<gene>
    <name evidence="2" type="ORF">ERS007739_00347</name>
</gene>
<feature type="region of interest" description="Disordered" evidence="1">
    <location>
        <begin position="80"/>
        <end position="100"/>
    </location>
</feature>
<evidence type="ECO:0000313" key="3">
    <source>
        <dbReference type="Proteomes" id="UP000039021"/>
    </source>
</evidence>
<evidence type="ECO:0000256" key="1">
    <source>
        <dbReference type="SAM" id="MobiDB-lite"/>
    </source>
</evidence>
<feature type="compositionally biased region" description="Polar residues" evidence="1">
    <location>
        <begin position="90"/>
        <end position="100"/>
    </location>
</feature>
<evidence type="ECO:0000313" key="2">
    <source>
        <dbReference type="EMBL" id="COW92855.1"/>
    </source>
</evidence>
<proteinExistence type="predicted"/>
<dbReference type="EMBL" id="CSBK01000095">
    <property type="protein sequence ID" value="COW92855.1"/>
    <property type="molecule type" value="Genomic_DNA"/>
</dbReference>
<protein>
    <submittedName>
        <fullName evidence="2">Uncharacterized protein</fullName>
    </submittedName>
</protein>
<name>A0A916P9Z9_MYCTX</name>
<dbReference type="AlphaFoldDB" id="A0A916P9Z9"/>
<comment type="caution">
    <text evidence="2">The sequence shown here is derived from an EMBL/GenBank/DDBJ whole genome shotgun (WGS) entry which is preliminary data.</text>
</comment>
<sequence>MARNRFTASITWLRLPASAWTLMSANSRDTECSSSCSTILMTLISLLSCLVICSSGVSSAETTMVIRDLSLHSVAPTANDSMLKPRRENSAATRASTPGLSSTNTDNVCVFGLIRRGLR</sequence>
<accession>A0A916P9Z9</accession>
<organism evidence="2 3">
    <name type="scientific">Mycobacterium tuberculosis</name>
    <dbReference type="NCBI Taxonomy" id="1773"/>
    <lineage>
        <taxon>Bacteria</taxon>
        <taxon>Bacillati</taxon>
        <taxon>Actinomycetota</taxon>
        <taxon>Actinomycetes</taxon>
        <taxon>Mycobacteriales</taxon>
        <taxon>Mycobacteriaceae</taxon>
        <taxon>Mycobacterium</taxon>
        <taxon>Mycobacterium tuberculosis complex</taxon>
    </lineage>
</organism>
<reference evidence="3" key="1">
    <citation type="submission" date="2015-03" db="EMBL/GenBank/DDBJ databases">
        <authorList>
            <consortium name="Pathogen Informatics"/>
        </authorList>
    </citation>
    <scope>NUCLEOTIDE SEQUENCE [LARGE SCALE GENOMIC DNA]</scope>
    <source>
        <strain evidence="3">N09902308</strain>
    </source>
</reference>